<keyword evidence="6 8" id="KW-0472">Membrane</keyword>
<evidence type="ECO:0000259" key="10">
    <source>
        <dbReference type="PROSITE" id="PS51779"/>
    </source>
</evidence>
<dbReference type="Gene3D" id="3.10.20.310">
    <property type="entry name" value="membrane protein fhac"/>
    <property type="match status" value="5"/>
</dbReference>
<dbReference type="NCBIfam" id="TIGR03303">
    <property type="entry name" value="OM_YaeT"/>
    <property type="match status" value="1"/>
</dbReference>
<dbReference type="Gene3D" id="2.40.160.50">
    <property type="entry name" value="membrane protein fhac: a member of the omp85/tpsb transporter family"/>
    <property type="match status" value="1"/>
</dbReference>
<feature type="chain" id="PRO_5026409362" description="Outer membrane protein assembly factor BamA" evidence="8">
    <location>
        <begin position="28"/>
        <end position="766"/>
    </location>
</feature>
<dbReference type="PANTHER" id="PTHR12815:SF23">
    <property type="entry name" value="OUTER MEMBRANE PROTEIN ASSEMBLY FACTOR BAMA"/>
    <property type="match status" value="1"/>
</dbReference>
<evidence type="ECO:0000256" key="7">
    <source>
        <dbReference type="ARBA" id="ARBA00023237"/>
    </source>
</evidence>
<evidence type="ECO:0000313" key="12">
    <source>
        <dbReference type="Proteomes" id="UP000501466"/>
    </source>
</evidence>
<dbReference type="PIRSF" id="PIRSF006076">
    <property type="entry name" value="OM_assembly_OMP85"/>
    <property type="match status" value="1"/>
</dbReference>
<dbReference type="GO" id="GO:0043165">
    <property type="term" value="P:Gram-negative-bacterium-type cell outer membrane assembly"/>
    <property type="evidence" value="ECO:0007669"/>
    <property type="project" value="UniProtKB-UniRule"/>
</dbReference>
<sequence precursor="true">MLNFLNVLKKTALVCSLIALPVMSSQAAPLVMSIQVEGNQRISYETVNSYLPINKGQELTSEKIQGSIQALYKTGFFKDVSLYLKDENVLVVKVLERPSISDIKIEGNELIKTDDMNQALEALGIKKGRIFNATQMDRIILDLRRRYQNQGYYAADVNIVVDELPRNRVALNIKVEEGKPASIGRITLVGNKTYADELLKGELLLSESALMGDSDKYAKPKLQADLETLKSYYMDRGFAEFEVVSSQVSLSLDKTKVFITINLNEGPQYTVENIVFSGNTILPKDELKQLLSIEDNNLFNRSAVISSVNAIRDRLSEEGYAFAEVEPLTQLNKEQRTVKIDFRIEPKDRVYVRRILIEGNTRTRDHVIRREMRQFEAAPYSLKAVQRSNTRLNRLGYFKVAKVDTQRISKDEVDLVVKVEEQSTGSFNAGIGYSQIDGMSLTMGVTERNVIGSGNTASFNGRYSASTKSLDLSITNPYFTQDGVSLGGGVYYREIDAAELGVSDYSTNNYGVRLNVGYPLSEFSNVSYGLKLDDQNLICIDTFTACKDYSDVYGTHFGSARLSMGWSYDSKNAFYFPSKGQSTSLTGEIITPIDESNIAFYKIYANETVYVPLFNAVSLKVKGDVSYGDGLGGYKGLPFYENFYAGGIGSVRGYEPNSLGPVYDYATQGSSSPVGGRVKLISSAELVFPMPFIEDSSNIRVSLFLDAGNVFTDFNQVKVEEFRASTGLGISWITPVGPLAFSLARALNDQPDDKTQVFQFNLGIPM</sequence>
<dbReference type="Pfam" id="PF01103">
    <property type="entry name" value="Omp85"/>
    <property type="match status" value="1"/>
</dbReference>
<feature type="domain" description="POTRA" evidence="10">
    <location>
        <begin position="29"/>
        <end position="97"/>
    </location>
</feature>
<comment type="function">
    <text evidence="8">Part of the outer membrane protein assembly complex, which is involved in assembly and insertion of beta-barrel proteins into the outer membrane.</text>
</comment>
<dbReference type="PANTHER" id="PTHR12815">
    <property type="entry name" value="SORTING AND ASSEMBLY MACHINERY SAMM50 PROTEIN FAMILY MEMBER"/>
    <property type="match status" value="1"/>
</dbReference>
<proteinExistence type="inferred from homology"/>
<name>A0A6F8PNF9_9GAMM</name>
<feature type="domain" description="POTRA" evidence="10">
    <location>
        <begin position="350"/>
        <end position="422"/>
    </location>
</feature>
<comment type="subcellular location">
    <subcellularLocation>
        <location evidence="8">Cell outer membrane</location>
    </subcellularLocation>
    <subcellularLocation>
        <location evidence="1">Membrane</location>
    </subcellularLocation>
</comment>
<feature type="signal peptide" evidence="8">
    <location>
        <begin position="1"/>
        <end position="27"/>
    </location>
</feature>
<evidence type="ECO:0000256" key="6">
    <source>
        <dbReference type="ARBA" id="ARBA00023136"/>
    </source>
</evidence>
<evidence type="ECO:0000256" key="4">
    <source>
        <dbReference type="ARBA" id="ARBA00022729"/>
    </source>
</evidence>
<evidence type="ECO:0000256" key="9">
    <source>
        <dbReference type="NCBIfam" id="TIGR03303"/>
    </source>
</evidence>
<dbReference type="InterPro" id="IPR010827">
    <property type="entry name" value="BamA/TamA_POTRA"/>
</dbReference>
<protein>
    <recommendedName>
        <fullName evidence="8 9">Outer membrane protein assembly factor BamA</fullName>
    </recommendedName>
</protein>
<gene>
    <name evidence="8 11" type="primary">bamA</name>
    <name evidence="11" type="ORF">THMIRHAT_13950</name>
</gene>
<feature type="domain" description="POTRA" evidence="10">
    <location>
        <begin position="98"/>
        <end position="178"/>
    </location>
</feature>
<dbReference type="InterPro" id="IPR039910">
    <property type="entry name" value="D15-like"/>
</dbReference>
<keyword evidence="5 8" id="KW-0677">Repeat</keyword>
<keyword evidence="7 8" id="KW-0998">Cell outer membrane</keyword>
<evidence type="ECO:0000256" key="8">
    <source>
        <dbReference type="HAMAP-Rule" id="MF_01430"/>
    </source>
</evidence>
<dbReference type="GO" id="GO:0051205">
    <property type="term" value="P:protein insertion into membrane"/>
    <property type="evidence" value="ECO:0007669"/>
    <property type="project" value="UniProtKB-UniRule"/>
</dbReference>
<dbReference type="PROSITE" id="PS51779">
    <property type="entry name" value="POTRA"/>
    <property type="match status" value="5"/>
</dbReference>
<keyword evidence="2 8" id="KW-1134">Transmembrane beta strand</keyword>
<reference evidence="12" key="1">
    <citation type="submission" date="2019-11" db="EMBL/GenBank/DDBJ databases">
        <title>Isolation and characterization of two novel species in the genus Thiomicrorhabdus.</title>
        <authorList>
            <person name="Mochizuki J."/>
            <person name="Kojima H."/>
            <person name="Fukui M."/>
        </authorList>
    </citation>
    <scope>NUCLEOTIDE SEQUENCE [LARGE SCALE GENOMIC DNA]</scope>
    <source>
        <strain evidence="12">AkT22</strain>
    </source>
</reference>
<evidence type="ECO:0000256" key="5">
    <source>
        <dbReference type="ARBA" id="ARBA00022737"/>
    </source>
</evidence>
<evidence type="ECO:0000313" key="11">
    <source>
        <dbReference type="EMBL" id="BBP43649.1"/>
    </source>
</evidence>
<accession>A0A6F8PNF9</accession>
<evidence type="ECO:0000256" key="1">
    <source>
        <dbReference type="ARBA" id="ARBA00004370"/>
    </source>
</evidence>
<dbReference type="Pfam" id="PF07244">
    <property type="entry name" value="POTRA"/>
    <property type="match status" value="5"/>
</dbReference>
<evidence type="ECO:0000256" key="3">
    <source>
        <dbReference type="ARBA" id="ARBA00022692"/>
    </source>
</evidence>
<feature type="domain" description="POTRA" evidence="10">
    <location>
        <begin position="181"/>
        <end position="266"/>
    </location>
</feature>
<dbReference type="InterPro" id="IPR000184">
    <property type="entry name" value="Bac_surfAg_D15"/>
</dbReference>
<feature type="domain" description="POTRA" evidence="10">
    <location>
        <begin position="269"/>
        <end position="347"/>
    </location>
</feature>
<dbReference type="GO" id="GO:0009279">
    <property type="term" value="C:cell outer membrane"/>
    <property type="evidence" value="ECO:0007669"/>
    <property type="project" value="UniProtKB-SubCell"/>
</dbReference>
<dbReference type="EMBL" id="AP021888">
    <property type="protein sequence ID" value="BBP43649.1"/>
    <property type="molecule type" value="Genomic_DNA"/>
</dbReference>
<comment type="similarity">
    <text evidence="8">Belongs to the BamA family.</text>
</comment>
<dbReference type="AlphaFoldDB" id="A0A6F8PNF9"/>
<organism evidence="11 12">
    <name type="scientific">Thiosulfativibrio zosterae</name>
    <dbReference type="NCBI Taxonomy" id="2675053"/>
    <lineage>
        <taxon>Bacteria</taxon>
        <taxon>Pseudomonadati</taxon>
        <taxon>Pseudomonadota</taxon>
        <taxon>Gammaproteobacteria</taxon>
        <taxon>Thiotrichales</taxon>
        <taxon>Piscirickettsiaceae</taxon>
        <taxon>Thiosulfativibrio</taxon>
    </lineage>
</organism>
<comment type="subunit">
    <text evidence="8">Part of the Bam complex.</text>
</comment>
<keyword evidence="3 8" id="KW-0812">Transmembrane</keyword>
<keyword evidence="12" id="KW-1185">Reference proteome</keyword>
<dbReference type="Proteomes" id="UP000501466">
    <property type="component" value="Chromosome"/>
</dbReference>
<dbReference type="InterPro" id="IPR023707">
    <property type="entry name" value="OM_assembly_BamA"/>
</dbReference>
<dbReference type="HAMAP" id="MF_01430">
    <property type="entry name" value="OM_assembly_BamA"/>
    <property type="match status" value="1"/>
</dbReference>
<keyword evidence="4 8" id="KW-0732">Signal</keyword>
<dbReference type="InterPro" id="IPR034746">
    <property type="entry name" value="POTRA"/>
</dbReference>
<dbReference type="KEGG" id="tzo:THMIRHAT_13950"/>
<evidence type="ECO:0000256" key="2">
    <source>
        <dbReference type="ARBA" id="ARBA00022452"/>
    </source>
</evidence>